<keyword evidence="3" id="KW-1185">Reference proteome</keyword>
<dbReference type="PANTHER" id="PTHR37804:SF1">
    <property type="entry name" value="CDAA REGULATORY PROTEIN CDAR"/>
    <property type="match status" value="1"/>
</dbReference>
<proteinExistence type="predicted"/>
<gene>
    <name evidence="2" type="ORF">H8Z76_02020</name>
</gene>
<dbReference type="InterPro" id="IPR012505">
    <property type="entry name" value="YbbR"/>
</dbReference>
<reference evidence="2 3" key="1">
    <citation type="submission" date="2020-08" db="EMBL/GenBank/DDBJ databases">
        <title>Genome public.</title>
        <authorList>
            <person name="Liu C."/>
            <person name="Sun Q."/>
        </authorList>
    </citation>
    <scope>NUCLEOTIDE SEQUENCE [LARGE SCALE GENOMIC DNA]</scope>
    <source>
        <strain evidence="2 3">BX0805</strain>
    </source>
</reference>
<dbReference type="EMBL" id="JACOQH010000001">
    <property type="protein sequence ID" value="MBC5752813.1"/>
    <property type="molecule type" value="Genomic_DNA"/>
</dbReference>
<dbReference type="RefSeq" id="WP_186981505.1">
    <property type="nucleotide sequence ID" value="NZ_JACOQH010000001.1"/>
</dbReference>
<sequence>MLKKFGSVVTNNFGLKVLSIIFAIIMWLVVVNIDDPKITKTFTTTVSITNESAISDMGKYYEVVDGKNTVTFAVSAKRSLIEDLSGSDFKAVADMSLIEDLSRVPIEISALHYTNQISIITRNQYLDVTVGNLQTQSFIIVPRDSGTPASGSVVGSVSVSPNVLKVSGPAEIVSTIDKVTATIDVSNMSMDISDNVIPKLYDSGGAEIDTTNLSMNLSTVTVSAEILNTKEVGLNFQTTGKPADGYQLTSVSYEPETVQVKGAAEDLKKLDMITIPKDVLDISDAEGDITKTVDISSYLPDGVELVDTAAKDISVTVEIEQASTKVFDMPVANITVNNLKSGYEAEFEGNTVKVIIAGFASDLNDLDASKLTGTIDASGLKEGEHTLTLKLDLPDQYSASGTQTATFHIVKK</sequence>
<name>A0ABR7I797_9FIRM</name>
<evidence type="ECO:0000313" key="2">
    <source>
        <dbReference type="EMBL" id="MBC5752813.1"/>
    </source>
</evidence>
<dbReference type="Pfam" id="PF07949">
    <property type="entry name" value="YbbR"/>
    <property type="match status" value="3"/>
</dbReference>
<keyword evidence="1" id="KW-0472">Membrane</keyword>
<protein>
    <recommendedName>
        <fullName evidence="4">YbbR-like protein</fullName>
    </recommendedName>
</protein>
<dbReference type="Gene3D" id="2.170.120.30">
    <property type="match status" value="2"/>
</dbReference>
<evidence type="ECO:0008006" key="4">
    <source>
        <dbReference type="Google" id="ProtNLM"/>
    </source>
</evidence>
<keyword evidence="1" id="KW-0812">Transmembrane</keyword>
<organism evidence="2 3">
    <name type="scientific">Roseburia yibonii</name>
    <dbReference type="NCBI Taxonomy" id="2763063"/>
    <lineage>
        <taxon>Bacteria</taxon>
        <taxon>Bacillati</taxon>
        <taxon>Bacillota</taxon>
        <taxon>Clostridia</taxon>
        <taxon>Lachnospirales</taxon>
        <taxon>Lachnospiraceae</taxon>
        <taxon>Roseburia</taxon>
    </lineage>
</organism>
<evidence type="ECO:0000313" key="3">
    <source>
        <dbReference type="Proteomes" id="UP000621540"/>
    </source>
</evidence>
<comment type="caution">
    <text evidence="2">The sequence shown here is derived from an EMBL/GenBank/DDBJ whole genome shotgun (WGS) entry which is preliminary data.</text>
</comment>
<accession>A0ABR7I797</accession>
<keyword evidence="1" id="KW-1133">Transmembrane helix</keyword>
<dbReference type="Proteomes" id="UP000621540">
    <property type="component" value="Unassembled WGS sequence"/>
</dbReference>
<evidence type="ECO:0000256" key="1">
    <source>
        <dbReference type="SAM" id="Phobius"/>
    </source>
</evidence>
<dbReference type="Gene3D" id="2.170.120.40">
    <property type="entry name" value="YbbR-like domain"/>
    <property type="match status" value="2"/>
</dbReference>
<dbReference type="PANTHER" id="PTHR37804">
    <property type="entry name" value="CDAA REGULATORY PROTEIN CDAR"/>
    <property type="match status" value="1"/>
</dbReference>
<feature type="transmembrane region" description="Helical" evidence="1">
    <location>
        <begin position="12"/>
        <end position="30"/>
    </location>
</feature>
<dbReference type="InterPro" id="IPR053154">
    <property type="entry name" value="c-di-AMP_regulator"/>
</dbReference>